<dbReference type="EMBL" id="JBHRZG010000006">
    <property type="protein sequence ID" value="MFC3832391.1"/>
    <property type="molecule type" value="Genomic_DNA"/>
</dbReference>
<dbReference type="Pfam" id="PF13180">
    <property type="entry name" value="PDZ_2"/>
    <property type="match status" value="1"/>
</dbReference>
<dbReference type="GO" id="GO:0008233">
    <property type="term" value="F:peptidase activity"/>
    <property type="evidence" value="ECO:0007669"/>
    <property type="project" value="UniProtKB-KW"/>
</dbReference>
<gene>
    <name evidence="5" type="ORF">ACFOSB_05930</name>
</gene>
<dbReference type="Proteomes" id="UP001595803">
    <property type="component" value="Unassembled WGS sequence"/>
</dbReference>
<dbReference type="PANTHER" id="PTHR43343:SF3">
    <property type="entry name" value="PROTEASE DO-LIKE 8, CHLOROPLASTIC"/>
    <property type="match status" value="1"/>
</dbReference>
<feature type="domain" description="PDZ" evidence="4">
    <location>
        <begin position="236"/>
        <end position="331"/>
    </location>
</feature>
<proteinExistence type="inferred from homology"/>
<dbReference type="InterPro" id="IPR009003">
    <property type="entry name" value="Peptidase_S1_PA"/>
</dbReference>
<dbReference type="PROSITE" id="PS50106">
    <property type="entry name" value="PDZ"/>
    <property type="match status" value="1"/>
</dbReference>
<dbReference type="Gene3D" id="2.30.42.10">
    <property type="match status" value="1"/>
</dbReference>
<evidence type="ECO:0000256" key="2">
    <source>
        <dbReference type="ARBA" id="ARBA00022670"/>
    </source>
</evidence>
<comment type="caution">
    <text evidence="5">The sequence shown here is derived from an EMBL/GenBank/DDBJ whole genome shotgun (WGS) entry which is preliminary data.</text>
</comment>
<evidence type="ECO:0000259" key="4">
    <source>
        <dbReference type="PROSITE" id="PS50106"/>
    </source>
</evidence>
<dbReference type="SMART" id="SM00228">
    <property type="entry name" value="PDZ"/>
    <property type="match status" value="1"/>
</dbReference>
<keyword evidence="2 5" id="KW-0645">Protease</keyword>
<dbReference type="InterPro" id="IPR036034">
    <property type="entry name" value="PDZ_sf"/>
</dbReference>
<dbReference type="Pfam" id="PF13365">
    <property type="entry name" value="Trypsin_2"/>
    <property type="match status" value="1"/>
</dbReference>
<keyword evidence="3 5" id="KW-0378">Hydrolase</keyword>
<evidence type="ECO:0000313" key="6">
    <source>
        <dbReference type="Proteomes" id="UP001595803"/>
    </source>
</evidence>
<dbReference type="InterPro" id="IPR051201">
    <property type="entry name" value="Chloro_Bact_Ser_Proteases"/>
</dbReference>
<dbReference type="InterPro" id="IPR043504">
    <property type="entry name" value="Peptidase_S1_PA_chymotrypsin"/>
</dbReference>
<accession>A0ABV7Z7W9</accession>
<dbReference type="GO" id="GO:0006508">
    <property type="term" value="P:proteolysis"/>
    <property type="evidence" value="ECO:0007669"/>
    <property type="project" value="UniProtKB-KW"/>
</dbReference>
<evidence type="ECO:0000256" key="1">
    <source>
        <dbReference type="ARBA" id="ARBA00010541"/>
    </source>
</evidence>
<dbReference type="Gene3D" id="2.40.10.10">
    <property type="entry name" value="Trypsin-like serine proteases"/>
    <property type="match status" value="2"/>
</dbReference>
<keyword evidence="6" id="KW-1185">Reference proteome</keyword>
<comment type="similarity">
    <text evidence="1">Belongs to the peptidase S1C family.</text>
</comment>
<reference evidence="6" key="1">
    <citation type="journal article" date="2019" name="Int. J. Syst. Evol. Microbiol.">
        <title>The Global Catalogue of Microorganisms (GCM) 10K type strain sequencing project: providing services to taxonomists for standard genome sequencing and annotation.</title>
        <authorList>
            <consortium name="The Broad Institute Genomics Platform"/>
            <consortium name="The Broad Institute Genome Sequencing Center for Infectious Disease"/>
            <person name="Wu L."/>
            <person name="Ma J."/>
        </authorList>
    </citation>
    <scope>NUCLEOTIDE SEQUENCE [LARGE SCALE GENOMIC DNA]</scope>
    <source>
        <strain evidence="6">CCTCC AB 2017081</strain>
    </source>
</reference>
<dbReference type="RefSeq" id="WP_322474208.1">
    <property type="nucleotide sequence ID" value="NZ_JBHRZG010000006.1"/>
</dbReference>
<dbReference type="SUPFAM" id="SSF50494">
    <property type="entry name" value="Trypsin-like serine proteases"/>
    <property type="match status" value="1"/>
</dbReference>
<dbReference type="PRINTS" id="PR00834">
    <property type="entry name" value="PROTEASES2C"/>
</dbReference>
<protein>
    <submittedName>
        <fullName evidence="5">S1C family serine protease</fullName>
        <ecNumber evidence="5">3.4.21.-</ecNumber>
    </submittedName>
</protein>
<dbReference type="EC" id="3.4.21.-" evidence="5"/>
<sequence length="353" mass="36707">MRASPWLPALLLLALGAYLLPPREPGASAATTVPRTLPDPLPAETRTLFEQSRPATVQVESVDPSRNSAGIGAGFFISAQGQVLTAYHVVSGGTLFQVSTVSGRSYRARVTAFNAAADVALLTIEGRGPFPFLKLTTRAPRVGETVLAIGNSGGEYLQPRRGQLLGLDAAAGRADFPQGTLEMSAPLAPGDSGGPIIDGNGQAIGVVSYIRIDESGRTRRSYAVPVVAGNDLVEGLLAGRKQDVAVVGLVLDDIHSGLTDPPGAIVSRVARNSPAARAGLRGSRVDRDGNLVELGDIITSVNGRPVRNADEFITAVRGVGVGVAVRLGYVRDGKTREASVVLVARASVPDLRN</sequence>
<dbReference type="PANTHER" id="PTHR43343">
    <property type="entry name" value="PEPTIDASE S12"/>
    <property type="match status" value="1"/>
</dbReference>
<dbReference type="InterPro" id="IPR001478">
    <property type="entry name" value="PDZ"/>
</dbReference>
<dbReference type="InterPro" id="IPR001940">
    <property type="entry name" value="Peptidase_S1C"/>
</dbReference>
<dbReference type="SUPFAM" id="SSF50156">
    <property type="entry name" value="PDZ domain-like"/>
    <property type="match status" value="1"/>
</dbReference>
<evidence type="ECO:0000256" key="3">
    <source>
        <dbReference type="ARBA" id="ARBA00022801"/>
    </source>
</evidence>
<organism evidence="5 6">
    <name type="scientific">Deinococcus rufus</name>
    <dbReference type="NCBI Taxonomy" id="2136097"/>
    <lineage>
        <taxon>Bacteria</taxon>
        <taxon>Thermotogati</taxon>
        <taxon>Deinococcota</taxon>
        <taxon>Deinococci</taxon>
        <taxon>Deinococcales</taxon>
        <taxon>Deinococcaceae</taxon>
        <taxon>Deinococcus</taxon>
    </lineage>
</organism>
<evidence type="ECO:0000313" key="5">
    <source>
        <dbReference type="EMBL" id="MFC3832391.1"/>
    </source>
</evidence>
<name>A0ABV7Z7W9_9DEIO</name>